<feature type="domain" description="Aspartate/ornithine carbamoyltransferase Asp/Orn-binding" evidence="9">
    <location>
        <begin position="186"/>
        <end position="351"/>
    </location>
</feature>
<comment type="catalytic activity">
    <reaction evidence="7">
        <text>carbamoyl phosphate + L-aspartate = N-carbamoyl-L-aspartate + phosphate + H(+)</text>
        <dbReference type="Rhea" id="RHEA:20013"/>
        <dbReference type="ChEBI" id="CHEBI:15378"/>
        <dbReference type="ChEBI" id="CHEBI:29991"/>
        <dbReference type="ChEBI" id="CHEBI:32814"/>
        <dbReference type="ChEBI" id="CHEBI:43474"/>
        <dbReference type="ChEBI" id="CHEBI:58228"/>
        <dbReference type="EC" id="2.1.3.2"/>
    </reaction>
</comment>
<evidence type="ECO:0000256" key="6">
    <source>
        <dbReference type="ARBA" id="ARBA00043884"/>
    </source>
</evidence>
<dbReference type="InterPro" id="IPR002082">
    <property type="entry name" value="Asp_carbamoyltransf"/>
</dbReference>
<dbReference type="SUPFAM" id="SSF53671">
    <property type="entry name" value="Aspartate/ornithine carbamoyltransferase"/>
    <property type="match status" value="1"/>
</dbReference>
<evidence type="ECO:0000256" key="7">
    <source>
        <dbReference type="ARBA" id="ARBA00048859"/>
    </source>
</evidence>
<dbReference type="EC" id="2.1.3.2" evidence="3"/>
<dbReference type="InterPro" id="IPR006132">
    <property type="entry name" value="Asp/Orn_carbamoyltranf_P-bd"/>
</dbReference>
<comment type="function">
    <text evidence="6">Catalyzes the condensation of carbamoyl phosphate and aspartate to form carbamoyl aspartate and inorganic phosphate, the committed step in the de novo pyrimidine nucleotide biosynthesis pathway.</text>
</comment>
<evidence type="ECO:0000259" key="9">
    <source>
        <dbReference type="Pfam" id="PF00185"/>
    </source>
</evidence>
<evidence type="ECO:0000256" key="3">
    <source>
        <dbReference type="ARBA" id="ARBA00013008"/>
    </source>
</evidence>
<evidence type="ECO:0000256" key="8">
    <source>
        <dbReference type="RuleBase" id="RU003634"/>
    </source>
</evidence>
<evidence type="ECO:0000256" key="1">
    <source>
        <dbReference type="ARBA" id="ARBA00004852"/>
    </source>
</evidence>
<dbReference type="NCBIfam" id="TIGR00670">
    <property type="entry name" value="asp_carb_tr"/>
    <property type="match status" value="1"/>
</dbReference>
<sequence length="357" mass="39289">MSDNQKMSKLVDGLTSDPQTWSNSSLVSVSQLTPSGLELLIKTAFDMRSLVRTKGGDDSLKHRVLASIFFEASTRTSCSFQTAMMRLGGTVIHVDAGTGGNSSSKKGETVSDTIKCLQCYTDVAVLRHPVTGTVTDSVLNGGLVKPLINAGDGTGEHPTQALLDLFTIVDELDLFGQPDASKNEPLTVVLLGDLRHGRTVHSLAKLLARSQQGFLKRRLVLRYCSPTTLRMPDYIKVYIDKIAKSAGCEITQEEYIGESEKVVKNAIENANVLYVTRVQKERFKSTKDYEVVKGAYVIDAKLMQQAPEKLIVMHPLPRVDEINTDFDPDPRAAYFRQMENGLFVRMAILSLVVAKGF</sequence>
<evidence type="ECO:0000313" key="11">
    <source>
        <dbReference type="EMBL" id="CAE0475292.1"/>
    </source>
</evidence>
<evidence type="ECO:0000259" key="10">
    <source>
        <dbReference type="Pfam" id="PF02729"/>
    </source>
</evidence>
<dbReference type="InterPro" id="IPR006130">
    <property type="entry name" value="Asp/Orn_carbamoylTrfase"/>
</dbReference>
<dbReference type="Pfam" id="PF00185">
    <property type="entry name" value="OTCace"/>
    <property type="match status" value="1"/>
</dbReference>
<name>A0A7S3QF13_9STRA</name>
<dbReference type="EMBL" id="HBIO01026224">
    <property type="protein sequence ID" value="CAE0475292.1"/>
    <property type="molecule type" value="Transcribed_RNA"/>
</dbReference>
<comment type="similarity">
    <text evidence="2">Belongs to the aspartate/ornithine carbamoyltransferase superfamily. ATCase family.</text>
</comment>
<dbReference type="GO" id="GO:0006207">
    <property type="term" value="P:'de novo' pyrimidine nucleobase biosynthetic process"/>
    <property type="evidence" value="ECO:0007669"/>
    <property type="project" value="InterPro"/>
</dbReference>
<dbReference type="PROSITE" id="PS00097">
    <property type="entry name" value="CARBAMOYLTRANSFERASE"/>
    <property type="match status" value="1"/>
</dbReference>
<feature type="domain" description="Aspartate/ornithine carbamoyltransferase carbamoyl-P binding" evidence="10">
    <location>
        <begin position="25"/>
        <end position="168"/>
    </location>
</feature>
<dbReference type="InterPro" id="IPR036901">
    <property type="entry name" value="Asp/Orn_carbamoylTrfase_sf"/>
</dbReference>
<keyword evidence="4 8" id="KW-0808">Transferase</keyword>
<dbReference type="PANTHER" id="PTHR45753">
    <property type="entry name" value="ORNITHINE CARBAMOYLTRANSFERASE, MITOCHONDRIAL"/>
    <property type="match status" value="1"/>
</dbReference>
<organism evidence="11">
    <name type="scientific">Chaetoceros debilis</name>
    <dbReference type="NCBI Taxonomy" id="122233"/>
    <lineage>
        <taxon>Eukaryota</taxon>
        <taxon>Sar</taxon>
        <taxon>Stramenopiles</taxon>
        <taxon>Ochrophyta</taxon>
        <taxon>Bacillariophyta</taxon>
        <taxon>Coscinodiscophyceae</taxon>
        <taxon>Chaetocerotophycidae</taxon>
        <taxon>Chaetocerotales</taxon>
        <taxon>Chaetocerotaceae</taxon>
        <taxon>Chaetoceros</taxon>
    </lineage>
</organism>
<dbReference type="PRINTS" id="PR00101">
    <property type="entry name" value="ATCASE"/>
</dbReference>
<accession>A0A7S3QF13</accession>
<dbReference type="InterPro" id="IPR006131">
    <property type="entry name" value="Asp_carbamoyltransf_Asp/Orn-bd"/>
</dbReference>
<evidence type="ECO:0000256" key="5">
    <source>
        <dbReference type="ARBA" id="ARBA00022975"/>
    </source>
</evidence>
<evidence type="ECO:0000256" key="2">
    <source>
        <dbReference type="ARBA" id="ARBA00008896"/>
    </source>
</evidence>
<evidence type="ECO:0000256" key="4">
    <source>
        <dbReference type="ARBA" id="ARBA00022679"/>
    </source>
</evidence>
<gene>
    <name evidence="11" type="ORF">CDEB00056_LOCUS20145</name>
</gene>
<protein>
    <recommendedName>
        <fullName evidence="3">aspartate carbamoyltransferase</fullName>
        <ecNumber evidence="3">2.1.3.2</ecNumber>
    </recommendedName>
</protein>
<dbReference type="Gene3D" id="3.40.50.1370">
    <property type="entry name" value="Aspartate/ornithine carbamoyltransferase"/>
    <property type="match status" value="2"/>
</dbReference>
<dbReference type="AlphaFoldDB" id="A0A7S3QF13"/>
<dbReference type="Pfam" id="PF02729">
    <property type="entry name" value="OTCace_N"/>
    <property type="match status" value="1"/>
</dbReference>
<dbReference type="PRINTS" id="PR00100">
    <property type="entry name" value="AOTCASE"/>
</dbReference>
<dbReference type="FunFam" id="3.40.50.1370:FF:000002">
    <property type="entry name" value="Aspartate carbamoyltransferase 2"/>
    <property type="match status" value="1"/>
</dbReference>
<reference evidence="11" key="1">
    <citation type="submission" date="2021-01" db="EMBL/GenBank/DDBJ databases">
        <authorList>
            <person name="Corre E."/>
            <person name="Pelletier E."/>
            <person name="Niang G."/>
            <person name="Scheremetjew M."/>
            <person name="Finn R."/>
            <person name="Kale V."/>
            <person name="Holt S."/>
            <person name="Cochrane G."/>
            <person name="Meng A."/>
            <person name="Brown T."/>
            <person name="Cohen L."/>
        </authorList>
    </citation>
    <scope>NUCLEOTIDE SEQUENCE</scope>
    <source>
        <strain evidence="11">MM31A-1</strain>
    </source>
</reference>
<dbReference type="PANTHER" id="PTHR45753:SF6">
    <property type="entry name" value="ASPARTATE CARBAMOYLTRANSFERASE"/>
    <property type="match status" value="1"/>
</dbReference>
<comment type="pathway">
    <text evidence="1">Pyrimidine metabolism; UMP biosynthesis via de novo pathway; (S)-dihydroorotate from bicarbonate: step 2/3.</text>
</comment>
<proteinExistence type="inferred from homology"/>
<dbReference type="GO" id="GO:0016597">
    <property type="term" value="F:amino acid binding"/>
    <property type="evidence" value="ECO:0007669"/>
    <property type="project" value="InterPro"/>
</dbReference>
<keyword evidence="5" id="KW-0665">Pyrimidine biosynthesis</keyword>
<dbReference type="GO" id="GO:0006520">
    <property type="term" value="P:amino acid metabolic process"/>
    <property type="evidence" value="ECO:0007669"/>
    <property type="project" value="InterPro"/>
</dbReference>
<dbReference type="GO" id="GO:0044205">
    <property type="term" value="P:'de novo' UMP biosynthetic process"/>
    <property type="evidence" value="ECO:0007669"/>
    <property type="project" value="UniProtKB-UniPathway"/>
</dbReference>
<dbReference type="UniPathway" id="UPA00070">
    <property type="reaction ID" value="UER00116"/>
</dbReference>
<dbReference type="GO" id="GO:0004070">
    <property type="term" value="F:aspartate carbamoyltransferase activity"/>
    <property type="evidence" value="ECO:0007669"/>
    <property type="project" value="UniProtKB-EC"/>
</dbReference>